<keyword evidence="5 6" id="KW-0472">Membrane</keyword>
<dbReference type="GO" id="GO:0016020">
    <property type="term" value="C:membrane"/>
    <property type="evidence" value="ECO:0007669"/>
    <property type="project" value="UniProtKB-SubCell"/>
</dbReference>
<dbReference type="AlphaFoldDB" id="A0A835AX90"/>
<dbReference type="InterPro" id="IPR036259">
    <property type="entry name" value="MFS_trans_sf"/>
</dbReference>
<dbReference type="InterPro" id="IPR000109">
    <property type="entry name" value="POT_fam"/>
</dbReference>
<dbReference type="Gene3D" id="1.20.1250.20">
    <property type="entry name" value="MFS general substrate transporter like domains"/>
    <property type="match status" value="1"/>
</dbReference>
<keyword evidence="4 6" id="KW-1133">Transmembrane helix</keyword>
<feature type="transmembrane region" description="Helical" evidence="6">
    <location>
        <begin position="571"/>
        <end position="592"/>
    </location>
</feature>
<evidence type="ECO:0000256" key="5">
    <source>
        <dbReference type="ARBA" id="ARBA00023136"/>
    </source>
</evidence>
<dbReference type="SUPFAM" id="SSF103473">
    <property type="entry name" value="MFS general substrate transporter"/>
    <property type="match status" value="1"/>
</dbReference>
<protein>
    <submittedName>
        <fullName evidence="7">Uncharacterized protein</fullName>
    </submittedName>
</protein>
<feature type="transmembrane region" description="Helical" evidence="6">
    <location>
        <begin position="112"/>
        <end position="130"/>
    </location>
</feature>
<comment type="caution">
    <text evidence="7">The sequence shown here is derived from an EMBL/GenBank/DDBJ whole genome shotgun (WGS) entry which is preliminary data.</text>
</comment>
<accession>A0A835AX90</accession>
<evidence type="ECO:0000256" key="4">
    <source>
        <dbReference type="ARBA" id="ARBA00022989"/>
    </source>
</evidence>
<feature type="transmembrane region" description="Helical" evidence="6">
    <location>
        <begin position="369"/>
        <end position="388"/>
    </location>
</feature>
<reference evidence="7" key="1">
    <citation type="submission" date="2020-07" db="EMBL/GenBank/DDBJ databases">
        <title>Genome sequence and genetic diversity analysis of an under-domesticated orphan crop, white fonio (Digitaria exilis).</title>
        <authorList>
            <person name="Bennetzen J.L."/>
            <person name="Chen S."/>
            <person name="Ma X."/>
            <person name="Wang X."/>
            <person name="Yssel A.E.J."/>
            <person name="Chaluvadi S.R."/>
            <person name="Johnson M."/>
            <person name="Gangashetty P."/>
            <person name="Hamidou F."/>
            <person name="Sanogo M.D."/>
            <person name="Zwaenepoel A."/>
            <person name="Wallace J."/>
            <person name="Van De Peer Y."/>
            <person name="Van Deynze A."/>
        </authorList>
    </citation>
    <scope>NUCLEOTIDE SEQUENCE</scope>
    <source>
        <tissue evidence="7">Leaves</tissue>
    </source>
</reference>
<feature type="transmembrane region" description="Helical" evidence="6">
    <location>
        <begin position="247"/>
        <end position="269"/>
    </location>
</feature>
<evidence type="ECO:0000256" key="6">
    <source>
        <dbReference type="SAM" id="Phobius"/>
    </source>
</evidence>
<evidence type="ECO:0000256" key="2">
    <source>
        <dbReference type="ARBA" id="ARBA00005982"/>
    </source>
</evidence>
<comment type="similarity">
    <text evidence="2">Belongs to the major facilitator superfamily. Proton-dependent oligopeptide transporter (POT/PTR) (TC 2.A.17) family.</text>
</comment>
<dbReference type="EMBL" id="JACEFO010002193">
    <property type="protein sequence ID" value="KAF8674869.1"/>
    <property type="molecule type" value="Genomic_DNA"/>
</dbReference>
<keyword evidence="8" id="KW-1185">Reference proteome</keyword>
<feature type="transmembrane region" description="Helical" evidence="6">
    <location>
        <begin position="46"/>
        <end position="64"/>
    </location>
</feature>
<feature type="transmembrane region" description="Helical" evidence="6">
    <location>
        <begin position="142"/>
        <end position="164"/>
    </location>
</feature>
<feature type="transmembrane region" description="Helical" evidence="6">
    <location>
        <begin position="526"/>
        <end position="551"/>
    </location>
</feature>
<name>A0A835AX90_9POAL</name>
<dbReference type="PANTHER" id="PTHR11654">
    <property type="entry name" value="OLIGOPEPTIDE TRANSPORTER-RELATED"/>
    <property type="match status" value="1"/>
</dbReference>
<evidence type="ECO:0000313" key="7">
    <source>
        <dbReference type="EMBL" id="KAF8674869.1"/>
    </source>
</evidence>
<proteinExistence type="inferred from homology"/>
<keyword evidence="3 6" id="KW-0812">Transmembrane</keyword>
<evidence type="ECO:0000313" key="8">
    <source>
        <dbReference type="Proteomes" id="UP000636709"/>
    </source>
</evidence>
<feature type="transmembrane region" description="Helical" evidence="6">
    <location>
        <begin position="408"/>
        <end position="431"/>
    </location>
</feature>
<sequence>MERADDERPLLLLQPPQVESSQYTRDGSVDINGQPALKHRTGNWQACFLILGVEFSECMAFFAISKNLVTYLTTVLHESNVAAARNASAWVGACFFTPLFGGFIADTYLGKYWTIAVFIPVYFIVSSKHVKKLALNPLLPATLNALLFHQAMIVLMVSASLPIFTTSSDHGDNIHRVIVYLGLYLAAIGNGGVKPCTSTFGADQFDINDPAELVKKSSFFNWYYFLISISSLLSGTVIVWLQDNVGWAVSYVIPAVLMLICFPVFLTGLRIYRFRKMGVSPLKSIFQVVIAAVRKRHMKLPDDSSLLHETTSSPTYHKINHTSEFRFFDKAAIASVPSDNEFMIPESSWRLCTVTQVEELKMLLRIAPIWASFLIFFSVSAQMSSTLIEQGMFMDNRVGSFAIPPASMSIFGVFSSIVWVILYETVLVPLARHFTGKEKGFSQAQRLGIGQALSMLTMVCAALLEMRRLAIAEAKGLTDRNVPVPMSILWQVPLYLVHGAADVFGGIAMSEFFYDQSPETMKSLCAALGQLAIASGSYINSLMLSVVAVATTSDGATGWIPNNLNEGHLDYFYWMLAFLSFLNLSLFVHYSVRHRAKTSL</sequence>
<comment type="subcellular location">
    <subcellularLocation>
        <location evidence="1">Membrane</location>
        <topology evidence="1">Multi-pass membrane protein</topology>
    </subcellularLocation>
</comment>
<organism evidence="7 8">
    <name type="scientific">Digitaria exilis</name>
    <dbReference type="NCBI Taxonomy" id="1010633"/>
    <lineage>
        <taxon>Eukaryota</taxon>
        <taxon>Viridiplantae</taxon>
        <taxon>Streptophyta</taxon>
        <taxon>Embryophyta</taxon>
        <taxon>Tracheophyta</taxon>
        <taxon>Spermatophyta</taxon>
        <taxon>Magnoliopsida</taxon>
        <taxon>Liliopsida</taxon>
        <taxon>Poales</taxon>
        <taxon>Poaceae</taxon>
        <taxon>PACMAD clade</taxon>
        <taxon>Panicoideae</taxon>
        <taxon>Panicodae</taxon>
        <taxon>Paniceae</taxon>
        <taxon>Anthephorinae</taxon>
        <taxon>Digitaria</taxon>
    </lineage>
</organism>
<evidence type="ECO:0000256" key="1">
    <source>
        <dbReference type="ARBA" id="ARBA00004141"/>
    </source>
</evidence>
<feature type="transmembrane region" description="Helical" evidence="6">
    <location>
        <begin position="222"/>
        <end position="241"/>
    </location>
</feature>
<dbReference type="GO" id="GO:0022857">
    <property type="term" value="F:transmembrane transporter activity"/>
    <property type="evidence" value="ECO:0007669"/>
    <property type="project" value="InterPro"/>
</dbReference>
<dbReference type="Proteomes" id="UP000636709">
    <property type="component" value="Unassembled WGS sequence"/>
</dbReference>
<gene>
    <name evidence="7" type="ORF">HU200_048002</name>
</gene>
<evidence type="ECO:0000256" key="3">
    <source>
        <dbReference type="ARBA" id="ARBA00022692"/>
    </source>
</evidence>
<dbReference type="OrthoDB" id="8904098at2759"/>
<dbReference type="Pfam" id="PF00854">
    <property type="entry name" value="PTR2"/>
    <property type="match status" value="1"/>
</dbReference>